<evidence type="ECO:0000256" key="1">
    <source>
        <dbReference type="SAM" id="MobiDB-lite"/>
    </source>
</evidence>
<evidence type="ECO:0000313" key="3">
    <source>
        <dbReference type="Proteomes" id="UP001165060"/>
    </source>
</evidence>
<reference evidence="2 3" key="1">
    <citation type="journal article" date="2023" name="Commun. Biol.">
        <title>Genome analysis of Parmales, the sister group of diatoms, reveals the evolutionary specialization of diatoms from phago-mixotrophs to photoautotrophs.</title>
        <authorList>
            <person name="Ban H."/>
            <person name="Sato S."/>
            <person name="Yoshikawa S."/>
            <person name="Yamada K."/>
            <person name="Nakamura Y."/>
            <person name="Ichinomiya M."/>
            <person name="Sato N."/>
            <person name="Blanc-Mathieu R."/>
            <person name="Endo H."/>
            <person name="Kuwata A."/>
            <person name="Ogata H."/>
        </authorList>
    </citation>
    <scope>NUCLEOTIDE SEQUENCE [LARGE SCALE GENOMIC DNA]</scope>
</reference>
<name>A0ABQ6N5T8_9STRA</name>
<evidence type="ECO:0000313" key="2">
    <source>
        <dbReference type="EMBL" id="GMI40687.1"/>
    </source>
</evidence>
<proteinExistence type="predicted"/>
<protein>
    <submittedName>
        <fullName evidence="2">Uncharacterized protein</fullName>
    </submittedName>
</protein>
<keyword evidence="3" id="KW-1185">Reference proteome</keyword>
<organism evidence="2 3">
    <name type="scientific">Tetraparma gracilis</name>
    <dbReference type="NCBI Taxonomy" id="2962635"/>
    <lineage>
        <taxon>Eukaryota</taxon>
        <taxon>Sar</taxon>
        <taxon>Stramenopiles</taxon>
        <taxon>Ochrophyta</taxon>
        <taxon>Bolidophyceae</taxon>
        <taxon>Parmales</taxon>
        <taxon>Triparmaceae</taxon>
        <taxon>Tetraparma</taxon>
    </lineage>
</organism>
<comment type="caution">
    <text evidence="2">The sequence shown here is derived from an EMBL/GenBank/DDBJ whole genome shotgun (WGS) entry which is preliminary data.</text>
</comment>
<sequence length="203" mass="21495">METIAGGSRPLPLVLSPYPPPSRPVSRSEPLQQAPAGSSACPAPFLDALLGSVEAYKHAPRMAPHTLTFPSVCGSDAPCSLSVMLTTNRSDAEVEDFAAKSGHGAMGGDFTRRVLVHSLGAGCGSKRERDGAYARLVDVSLALVKRDVLEQAQQQEQHTTRASLRVVPAHADGVQVLVGEVHARRKAARGAVGKKWGYFSKFA</sequence>
<feature type="region of interest" description="Disordered" evidence="1">
    <location>
        <begin position="1"/>
        <end position="38"/>
    </location>
</feature>
<dbReference type="EMBL" id="BRYB01002174">
    <property type="protein sequence ID" value="GMI40687.1"/>
    <property type="molecule type" value="Genomic_DNA"/>
</dbReference>
<gene>
    <name evidence="2" type="ORF">TeGR_g10646</name>
</gene>
<accession>A0ABQ6N5T8</accession>
<dbReference type="Proteomes" id="UP001165060">
    <property type="component" value="Unassembled WGS sequence"/>
</dbReference>